<dbReference type="STRING" id="1907.SGLAU_31570"/>
<dbReference type="OrthoDB" id="9815928at2"/>
<dbReference type="eggNOG" id="COG5640">
    <property type="taxonomic scope" value="Bacteria"/>
</dbReference>
<organism evidence="3 4">
    <name type="scientific">Streptomyces glaucescens</name>
    <dbReference type="NCBI Taxonomy" id="1907"/>
    <lineage>
        <taxon>Bacteria</taxon>
        <taxon>Bacillati</taxon>
        <taxon>Actinomycetota</taxon>
        <taxon>Actinomycetes</taxon>
        <taxon>Kitasatosporales</taxon>
        <taxon>Streptomycetaceae</taxon>
        <taxon>Streptomyces</taxon>
    </lineage>
</organism>
<dbReference type="SUPFAM" id="SSF54001">
    <property type="entry name" value="Cysteine proteinases"/>
    <property type="match status" value="1"/>
</dbReference>
<reference evidence="4" key="1">
    <citation type="journal article" date="2015" name="J. Biotechnol.">
        <title>Complete genome sequence of the actinobacterium Streptomyces glaucescens GLA.O (DSM 40922) consisting of a linear chromosome and one linear plasmid.</title>
        <authorList>
            <person name="Ortseifen V."/>
            <person name="Winkler A."/>
            <person name="Albersmeier A."/>
            <person name="Wendler S."/>
            <person name="Puhler A."/>
            <person name="Kalinowski J."/>
            <person name="Ruckert C."/>
        </authorList>
    </citation>
    <scope>NUCLEOTIDE SEQUENCE [LARGE SCALE GENOMIC DNA]</scope>
    <source>
        <strain evidence="4">DSM 40922 / GLA O</strain>
    </source>
</reference>
<gene>
    <name evidence="3" type="ORF">SGLAU_31570</name>
</gene>
<feature type="chain" id="PRO_5001851649" evidence="1">
    <location>
        <begin position="33"/>
        <end position="250"/>
    </location>
</feature>
<feature type="signal peptide" evidence="1">
    <location>
        <begin position="1"/>
        <end position="32"/>
    </location>
</feature>
<keyword evidence="4" id="KW-1185">Reference proteome</keyword>
<dbReference type="Gene3D" id="3.90.1720.10">
    <property type="entry name" value="endopeptidase domain like (from Nostoc punctiforme)"/>
    <property type="match status" value="1"/>
</dbReference>
<evidence type="ECO:0000256" key="1">
    <source>
        <dbReference type="SAM" id="SignalP"/>
    </source>
</evidence>
<dbReference type="EMBL" id="CP009438">
    <property type="protein sequence ID" value="AIS02248.1"/>
    <property type="molecule type" value="Genomic_DNA"/>
</dbReference>
<dbReference type="PROSITE" id="PS50911">
    <property type="entry name" value="CHAP"/>
    <property type="match status" value="1"/>
</dbReference>
<sequence>MSLASTVKSTGVAGAVLALTLGGLGTAGPAQAAPAPGPAAGKIALGQYQSTNAEVRKRIYEGDAKGGDTERNNCNFYTGFWTAKANYRWDGTTASRHGTINNTQACGTSKGYMYIKVDGAWTKKWTSVKWTSRAWCADFAKYAWYWGKAKITGLNAAADSFRTYGRANGTWHTKAQVKAGTYKPRAGDVVAYDNNGDGRADHVGVVTSYNSARKVYHSVEGNTSLERLTYKKTQPATAGRVLGFTTPKAR</sequence>
<proteinExistence type="predicted"/>
<evidence type="ECO:0000313" key="3">
    <source>
        <dbReference type="EMBL" id="AIS02248.1"/>
    </source>
</evidence>
<dbReference type="Pfam" id="PF05257">
    <property type="entry name" value="CHAP"/>
    <property type="match status" value="1"/>
</dbReference>
<dbReference type="InterPro" id="IPR038765">
    <property type="entry name" value="Papain-like_cys_pep_sf"/>
</dbReference>
<dbReference type="AlphaFoldDB" id="A0A089XE19"/>
<evidence type="ECO:0000259" key="2">
    <source>
        <dbReference type="PROSITE" id="PS50911"/>
    </source>
</evidence>
<dbReference type="KEGG" id="sgu:SGLAU_31570"/>
<evidence type="ECO:0000313" key="4">
    <source>
        <dbReference type="Proteomes" id="UP000029482"/>
    </source>
</evidence>
<dbReference type="HOGENOM" id="CLU_1218630_0_0_11"/>
<feature type="domain" description="Peptidase C51" evidence="2">
    <location>
        <begin position="111"/>
        <end position="246"/>
    </location>
</feature>
<accession>A0A089XE19</accession>
<protein>
    <submittedName>
        <fullName evidence="3">Putative secreted protein</fullName>
    </submittedName>
</protein>
<dbReference type="Proteomes" id="UP000029482">
    <property type="component" value="Chromosome"/>
</dbReference>
<name>A0A089XE19_STRGA</name>
<dbReference type="InterPro" id="IPR007921">
    <property type="entry name" value="CHAP_dom"/>
</dbReference>
<dbReference type="RefSeq" id="WP_078957977.1">
    <property type="nucleotide sequence ID" value="NZ_CP009438.1"/>
</dbReference>
<keyword evidence="1" id="KW-0732">Signal</keyword>